<dbReference type="GO" id="GO:0008835">
    <property type="term" value="F:diaminohydroxyphosphoribosylaminopyrimidine deaminase activity"/>
    <property type="evidence" value="ECO:0007669"/>
    <property type="project" value="UniProtKB-EC"/>
</dbReference>
<dbReference type="UniPathway" id="UPA00275">
    <property type="reaction ID" value="UER00401"/>
</dbReference>
<evidence type="ECO:0000256" key="4">
    <source>
        <dbReference type="ARBA" id="ARBA00005259"/>
    </source>
</evidence>
<evidence type="ECO:0000256" key="11">
    <source>
        <dbReference type="PIRSR" id="PIRSR006769-2"/>
    </source>
</evidence>
<comment type="cofactor">
    <cofactor evidence="9 12">
        <name>Zn(2+)</name>
        <dbReference type="ChEBI" id="CHEBI:29105"/>
    </cofactor>
    <text evidence="9 12">Binds 1 zinc ion.</text>
</comment>
<feature type="binding site" evidence="11">
    <location>
        <position position="289"/>
    </location>
    <ligand>
        <name>substrate</name>
    </ligand>
</feature>
<evidence type="ECO:0000259" key="13">
    <source>
        <dbReference type="PROSITE" id="PS51747"/>
    </source>
</evidence>
<keyword evidence="9" id="KW-0686">Riboflavin biosynthesis</keyword>
<sequence length="347" mass="39145">MNHQQNELFMQRCLQLAQLGAGHAAPNPMVGAVLVHQGRIIGEGYHRQYGQAHAEVECVRSVAEEDRPLITRATMYVSLEPCAHYGKTPPCADLIVAQGIPEVIIGCTDTFSEVSGKGIEKLQKAGIKVTTGVLERACRELNRRFFTYHEKKRPYIVLKWAQCPAGFMATLSGEPVRLSNEYSDRLVHRWRSEEMAIMVGTNTALTDDPRLTNRLWTGKDPIRLVIDRELKTPAHYRLRDGSVPTWFFTEKAAGSEGLTETIYTDFRQPILPQLMERLHEKKVISVLVEGGAYLLQRFVEAGLWDEARVINGSNMLPDGVKAPVLPRALLMEETTLEGDRILYYRKT</sequence>
<feature type="active site" description="Proton donor" evidence="10">
    <location>
        <position position="55"/>
    </location>
</feature>
<comment type="similarity">
    <text evidence="5 9">In the C-terminal section; belongs to the HTP reductase family.</text>
</comment>
<dbReference type="Pfam" id="PF00383">
    <property type="entry name" value="dCMP_cyt_deam_1"/>
    <property type="match status" value="1"/>
</dbReference>
<dbReference type="EMBL" id="VUOC01000004">
    <property type="protein sequence ID" value="KAA2240076.1"/>
    <property type="molecule type" value="Genomic_DNA"/>
</dbReference>
<name>A0A5B2VNX3_9BACT</name>
<reference evidence="14 15" key="2">
    <citation type="submission" date="2019-09" db="EMBL/GenBank/DDBJ databases">
        <authorList>
            <person name="Jin C."/>
        </authorList>
    </citation>
    <scope>NUCLEOTIDE SEQUENCE [LARGE SCALE GENOMIC DNA]</scope>
    <source>
        <strain evidence="14 15">BN140078</strain>
    </source>
</reference>
<proteinExistence type="inferred from homology"/>
<evidence type="ECO:0000256" key="6">
    <source>
        <dbReference type="ARBA" id="ARBA00022857"/>
    </source>
</evidence>
<feature type="binding site" evidence="12">
    <location>
        <position position="53"/>
    </location>
    <ligand>
        <name>Zn(2+)</name>
        <dbReference type="ChEBI" id="CHEBI:29105"/>
        <note>catalytic</note>
    </ligand>
</feature>
<dbReference type="CDD" id="cd01284">
    <property type="entry name" value="Riboflavin_deaminase-reductase"/>
    <property type="match status" value="1"/>
</dbReference>
<dbReference type="Proteomes" id="UP000324611">
    <property type="component" value="Unassembled WGS sequence"/>
</dbReference>
<evidence type="ECO:0000256" key="3">
    <source>
        <dbReference type="ARBA" id="ARBA00004910"/>
    </source>
</evidence>
<dbReference type="GO" id="GO:0046872">
    <property type="term" value="F:metal ion binding"/>
    <property type="evidence" value="ECO:0007669"/>
    <property type="project" value="UniProtKB-KW"/>
</dbReference>
<dbReference type="PANTHER" id="PTHR38011">
    <property type="entry name" value="DIHYDROFOLATE REDUCTASE FAMILY PROTEIN (AFU_ORTHOLOGUE AFUA_8G06820)"/>
    <property type="match status" value="1"/>
</dbReference>
<organism evidence="14 15">
    <name type="scientific">Chitinophaga agrisoli</name>
    <dbReference type="NCBI Taxonomy" id="2607653"/>
    <lineage>
        <taxon>Bacteria</taxon>
        <taxon>Pseudomonadati</taxon>
        <taxon>Bacteroidota</taxon>
        <taxon>Chitinophagia</taxon>
        <taxon>Chitinophagales</taxon>
        <taxon>Chitinophagaceae</taxon>
        <taxon>Chitinophaga</taxon>
    </lineage>
</organism>
<comment type="catalytic activity">
    <reaction evidence="9">
        <text>5-amino-6-(5-phospho-D-ribitylamino)uracil + NADP(+) = 5-amino-6-(5-phospho-D-ribosylamino)uracil + NADPH + H(+)</text>
        <dbReference type="Rhea" id="RHEA:17845"/>
        <dbReference type="ChEBI" id="CHEBI:15378"/>
        <dbReference type="ChEBI" id="CHEBI:57783"/>
        <dbReference type="ChEBI" id="CHEBI:58349"/>
        <dbReference type="ChEBI" id="CHEBI:58421"/>
        <dbReference type="ChEBI" id="CHEBI:58453"/>
        <dbReference type="EC" id="1.1.1.193"/>
    </reaction>
</comment>
<dbReference type="NCBIfam" id="TIGR00326">
    <property type="entry name" value="eubact_ribD"/>
    <property type="match status" value="1"/>
</dbReference>
<keyword evidence="7 9" id="KW-0560">Oxidoreductase</keyword>
<dbReference type="Gene3D" id="3.40.140.10">
    <property type="entry name" value="Cytidine Deaminase, domain 2"/>
    <property type="match status" value="1"/>
</dbReference>
<gene>
    <name evidence="14" type="primary">ribD</name>
    <name evidence="14" type="ORF">F0L74_28300</name>
</gene>
<dbReference type="EC" id="1.1.1.193" evidence="9"/>
<dbReference type="Pfam" id="PF01872">
    <property type="entry name" value="RibD_C"/>
    <property type="match status" value="1"/>
</dbReference>
<dbReference type="InterPro" id="IPR024072">
    <property type="entry name" value="DHFR-like_dom_sf"/>
</dbReference>
<dbReference type="Gene3D" id="3.40.430.10">
    <property type="entry name" value="Dihydrofolate Reductase, subunit A"/>
    <property type="match status" value="1"/>
</dbReference>
<keyword evidence="9 14" id="KW-0378">Hydrolase</keyword>
<dbReference type="PIRSF" id="PIRSF006769">
    <property type="entry name" value="RibD"/>
    <property type="match status" value="1"/>
</dbReference>
<evidence type="ECO:0000256" key="12">
    <source>
        <dbReference type="PIRSR" id="PIRSR006769-3"/>
    </source>
</evidence>
<dbReference type="InterPro" id="IPR016193">
    <property type="entry name" value="Cytidine_deaminase-like"/>
</dbReference>
<dbReference type="EC" id="3.5.4.26" evidence="9"/>
<evidence type="ECO:0000256" key="5">
    <source>
        <dbReference type="ARBA" id="ARBA00007417"/>
    </source>
</evidence>
<feature type="binding site" evidence="11">
    <location>
        <position position="161"/>
    </location>
    <ligand>
        <name>NADP(+)</name>
        <dbReference type="ChEBI" id="CHEBI:58349"/>
    </ligand>
</feature>
<keyword evidence="8" id="KW-0511">Multifunctional enzyme</keyword>
<dbReference type="InterPro" id="IPR002734">
    <property type="entry name" value="RibDG_C"/>
</dbReference>
<feature type="binding site" evidence="11">
    <location>
        <position position="214"/>
    </location>
    <ligand>
        <name>substrate</name>
    </ligand>
</feature>
<keyword evidence="9 12" id="KW-0862">Zinc</keyword>
<evidence type="ECO:0000256" key="10">
    <source>
        <dbReference type="PIRSR" id="PIRSR006769-1"/>
    </source>
</evidence>
<keyword evidence="6 9" id="KW-0521">NADP</keyword>
<comment type="function">
    <text evidence="1 9">Converts 2,5-diamino-6-(ribosylamino)-4(3h)-pyrimidinone 5'-phosphate into 5-amino-6-(ribosylamino)-2,4(1h,3h)-pyrimidinedione 5'-phosphate.</text>
</comment>
<evidence type="ECO:0000256" key="1">
    <source>
        <dbReference type="ARBA" id="ARBA00002151"/>
    </source>
</evidence>
<dbReference type="GO" id="GO:0009231">
    <property type="term" value="P:riboflavin biosynthetic process"/>
    <property type="evidence" value="ECO:0007669"/>
    <property type="project" value="UniProtKB-UniPathway"/>
</dbReference>
<feature type="binding site" evidence="11">
    <location>
        <position position="191"/>
    </location>
    <ligand>
        <name>substrate</name>
    </ligand>
</feature>
<evidence type="ECO:0000313" key="14">
    <source>
        <dbReference type="EMBL" id="KAA2240076.1"/>
    </source>
</evidence>
<feature type="domain" description="CMP/dCMP-type deaminase" evidence="13">
    <location>
        <begin position="4"/>
        <end position="130"/>
    </location>
</feature>
<dbReference type="InterPro" id="IPR050765">
    <property type="entry name" value="Riboflavin_Biosynth_HTPR"/>
</dbReference>
<reference evidence="14 15" key="1">
    <citation type="submission" date="2019-09" db="EMBL/GenBank/DDBJ databases">
        <title>Chitinophaga ginsengihumi sp. nov., isolated from soil of ginseng rhizosphere.</title>
        <authorList>
            <person name="Lee J."/>
        </authorList>
    </citation>
    <scope>NUCLEOTIDE SEQUENCE [LARGE SCALE GENOMIC DNA]</scope>
    <source>
        <strain evidence="14 15">BN140078</strain>
    </source>
</reference>
<comment type="pathway">
    <text evidence="2 9">Cofactor biosynthesis; riboflavin biosynthesis; 5-amino-6-(D-ribitylamino)uracil from GTP: step 2/4.</text>
</comment>
<feature type="binding site" evidence="12">
    <location>
        <position position="82"/>
    </location>
    <ligand>
        <name>Zn(2+)</name>
        <dbReference type="ChEBI" id="CHEBI:29105"/>
        <note>catalytic</note>
    </ligand>
</feature>
<keyword evidence="15" id="KW-1185">Reference proteome</keyword>
<evidence type="ECO:0000256" key="8">
    <source>
        <dbReference type="ARBA" id="ARBA00023268"/>
    </source>
</evidence>
<dbReference type="PANTHER" id="PTHR38011:SF7">
    <property type="entry name" value="2,5-DIAMINO-6-RIBOSYLAMINO-4(3H)-PYRIMIDINONE 5'-PHOSPHATE REDUCTASE"/>
    <property type="match status" value="1"/>
</dbReference>
<evidence type="ECO:0000256" key="2">
    <source>
        <dbReference type="ARBA" id="ARBA00004882"/>
    </source>
</evidence>
<evidence type="ECO:0000313" key="15">
    <source>
        <dbReference type="Proteomes" id="UP000324611"/>
    </source>
</evidence>
<dbReference type="SUPFAM" id="SSF53597">
    <property type="entry name" value="Dihydrofolate reductase-like"/>
    <property type="match status" value="1"/>
</dbReference>
<dbReference type="PROSITE" id="PS51747">
    <property type="entry name" value="CYT_DCMP_DEAMINASES_2"/>
    <property type="match status" value="1"/>
</dbReference>
<feature type="binding site" evidence="11">
    <location>
        <position position="211"/>
    </location>
    <ligand>
        <name>substrate</name>
    </ligand>
</feature>
<comment type="pathway">
    <text evidence="3 9">Cofactor biosynthesis; riboflavin biosynthesis; 5-amino-6-(D-ribitylamino)uracil from GTP: step 3/4.</text>
</comment>
<comment type="similarity">
    <text evidence="4 9">In the N-terminal section; belongs to the cytidine and deoxycytidylate deaminase family.</text>
</comment>
<accession>A0A5B2VNX3</accession>
<evidence type="ECO:0000256" key="9">
    <source>
        <dbReference type="PIRNR" id="PIRNR006769"/>
    </source>
</evidence>
<feature type="binding site" evidence="11">
    <location>
        <position position="207"/>
    </location>
    <ligand>
        <name>NADP(+)</name>
        <dbReference type="ChEBI" id="CHEBI:58349"/>
    </ligand>
</feature>
<dbReference type="InterPro" id="IPR002125">
    <property type="entry name" value="CMP_dCMP_dom"/>
</dbReference>
<dbReference type="InterPro" id="IPR004794">
    <property type="entry name" value="Eubact_RibD"/>
</dbReference>
<protein>
    <recommendedName>
        <fullName evidence="9">Riboflavin biosynthesis protein RibD</fullName>
    </recommendedName>
    <domain>
        <recommendedName>
            <fullName evidence="9">Diaminohydroxyphosphoribosylaminopyrimidine deaminase</fullName>
            <shortName evidence="9">DRAP deaminase</shortName>
            <ecNumber evidence="9">3.5.4.26</ecNumber>
        </recommendedName>
        <alternativeName>
            <fullName evidence="9">Riboflavin-specific deaminase</fullName>
        </alternativeName>
    </domain>
    <domain>
        <recommendedName>
            <fullName evidence="9">5-amino-6-(5-phosphoribosylamino)uracil reductase</fullName>
            <ecNumber evidence="9">1.1.1.193</ecNumber>
        </recommendedName>
        <alternativeName>
            <fullName evidence="9">HTP reductase</fullName>
        </alternativeName>
    </domain>
</protein>
<comment type="caution">
    <text evidence="14">The sequence shown here is derived from an EMBL/GenBank/DDBJ whole genome shotgun (WGS) entry which is preliminary data.</text>
</comment>
<feature type="binding site" evidence="12">
    <location>
        <position position="91"/>
    </location>
    <ligand>
        <name>Zn(2+)</name>
        <dbReference type="ChEBI" id="CHEBI:29105"/>
        <note>catalytic</note>
    </ligand>
</feature>
<dbReference type="SUPFAM" id="SSF53927">
    <property type="entry name" value="Cytidine deaminase-like"/>
    <property type="match status" value="1"/>
</dbReference>
<comment type="catalytic activity">
    <reaction evidence="9">
        <text>2,5-diamino-6-hydroxy-4-(5-phosphoribosylamino)-pyrimidine + H2O + H(+) = 5-amino-6-(5-phospho-D-ribosylamino)uracil + NH4(+)</text>
        <dbReference type="Rhea" id="RHEA:21868"/>
        <dbReference type="ChEBI" id="CHEBI:15377"/>
        <dbReference type="ChEBI" id="CHEBI:15378"/>
        <dbReference type="ChEBI" id="CHEBI:28938"/>
        <dbReference type="ChEBI" id="CHEBI:58453"/>
        <dbReference type="ChEBI" id="CHEBI:58614"/>
        <dbReference type="EC" id="3.5.4.26"/>
    </reaction>
</comment>
<evidence type="ECO:0000256" key="7">
    <source>
        <dbReference type="ARBA" id="ARBA00023002"/>
    </source>
</evidence>
<dbReference type="AlphaFoldDB" id="A0A5B2VNX3"/>
<feature type="binding site" evidence="11">
    <location>
        <position position="203"/>
    </location>
    <ligand>
        <name>substrate</name>
    </ligand>
</feature>
<dbReference type="GO" id="GO:0008703">
    <property type="term" value="F:5-amino-6-(5-phosphoribosylamino)uracil reductase activity"/>
    <property type="evidence" value="ECO:0007669"/>
    <property type="project" value="UniProtKB-EC"/>
</dbReference>
<keyword evidence="9 12" id="KW-0479">Metal-binding</keyword>